<organism evidence="1 2">
    <name type="scientific">Paxillus rubicundulus Ve08.2h10</name>
    <dbReference type="NCBI Taxonomy" id="930991"/>
    <lineage>
        <taxon>Eukaryota</taxon>
        <taxon>Fungi</taxon>
        <taxon>Dikarya</taxon>
        <taxon>Basidiomycota</taxon>
        <taxon>Agaricomycotina</taxon>
        <taxon>Agaricomycetes</taxon>
        <taxon>Agaricomycetidae</taxon>
        <taxon>Boletales</taxon>
        <taxon>Paxilineae</taxon>
        <taxon>Paxillaceae</taxon>
        <taxon>Paxillus</taxon>
    </lineage>
</organism>
<dbReference type="AlphaFoldDB" id="A0A0D0D7Q9"/>
<name>A0A0D0D7Q9_9AGAM</name>
<gene>
    <name evidence="1" type="ORF">PAXRUDRAFT_546916</name>
</gene>
<dbReference type="EMBL" id="KN825230">
    <property type="protein sequence ID" value="KIK92922.1"/>
    <property type="molecule type" value="Genomic_DNA"/>
</dbReference>
<reference evidence="2" key="2">
    <citation type="submission" date="2015-01" db="EMBL/GenBank/DDBJ databases">
        <title>Evolutionary Origins and Diversification of the Mycorrhizal Mutualists.</title>
        <authorList>
            <consortium name="DOE Joint Genome Institute"/>
            <consortium name="Mycorrhizal Genomics Consortium"/>
            <person name="Kohler A."/>
            <person name="Kuo A."/>
            <person name="Nagy L.G."/>
            <person name="Floudas D."/>
            <person name="Copeland A."/>
            <person name="Barry K.W."/>
            <person name="Cichocki N."/>
            <person name="Veneault-Fourrey C."/>
            <person name="LaButti K."/>
            <person name="Lindquist E.A."/>
            <person name="Lipzen A."/>
            <person name="Lundell T."/>
            <person name="Morin E."/>
            <person name="Murat C."/>
            <person name="Riley R."/>
            <person name="Ohm R."/>
            <person name="Sun H."/>
            <person name="Tunlid A."/>
            <person name="Henrissat B."/>
            <person name="Grigoriev I.V."/>
            <person name="Hibbett D.S."/>
            <person name="Martin F."/>
        </authorList>
    </citation>
    <scope>NUCLEOTIDE SEQUENCE [LARGE SCALE GENOMIC DNA]</scope>
    <source>
        <strain evidence="2">Ve08.2h10</strain>
    </source>
</reference>
<reference evidence="1 2" key="1">
    <citation type="submission" date="2014-04" db="EMBL/GenBank/DDBJ databases">
        <authorList>
            <consortium name="DOE Joint Genome Institute"/>
            <person name="Kuo A."/>
            <person name="Kohler A."/>
            <person name="Jargeat P."/>
            <person name="Nagy L.G."/>
            <person name="Floudas D."/>
            <person name="Copeland A."/>
            <person name="Barry K.W."/>
            <person name="Cichocki N."/>
            <person name="Veneault-Fourrey C."/>
            <person name="LaButti K."/>
            <person name="Lindquist E.A."/>
            <person name="Lipzen A."/>
            <person name="Lundell T."/>
            <person name="Morin E."/>
            <person name="Murat C."/>
            <person name="Sun H."/>
            <person name="Tunlid A."/>
            <person name="Henrissat B."/>
            <person name="Grigoriev I.V."/>
            <person name="Hibbett D.S."/>
            <person name="Martin F."/>
            <person name="Nordberg H.P."/>
            <person name="Cantor M.N."/>
            <person name="Hua S.X."/>
        </authorList>
    </citation>
    <scope>NUCLEOTIDE SEQUENCE [LARGE SCALE GENOMIC DNA]</scope>
    <source>
        <strain evidence="1 2">Ve08.2h10</strain>
    </source>
</reference>
<protein>
    <submittedName>
        <fullName evidence="1">Uncharacterized protein</fullName>
    </submittedName>
</protein>
<evidence type="ECO:0000313" key="2">
    <source>
        <dbReference type="Proteomes" id="UP000054538"/>
    </source>
</evidence>
<evidence type="ECO:0000313" key="1">
    <source>
        <dbReference type="EMBL" id="KIK92922.1"/>
    </source>
</evidence>
<dbReference type="HOGENOM" id="CLU_1865781_0_0_1"/>
<dbReference type="InParanoid" id="A0A0D0D7Q9"/>
<proteinExistence type="predicted"/>
<accession>A0A0D0D7Q9</accession>
<sequence>MQPVPSPMIARWRFHSQGPGFPYTFFRLVHKGSALISQLTEEAPRITTGNHVATMTVQNWDNIFSGVIFDYAAINETLVSLTTTRPFVDCSPHDVTYVYRTKLTCKHWCDGRRCHRWPVGPRCDRARNCLLPSKTTR</sequence>
<keyword evidence="2" id="KW-1185">Reference proteome</keyword>
<dbReference type="Proteomes" id="UP000054538">
    <property type="component" value="Unassembled WGS sequence"/>
</dbReference>
<dbReference type="OrthoDB" id="2872628at2759"/>